<evidence type="ECO:0000313" key="1">
    <source>
        <dbReference type="EMBL" id="ROR95516.1"/>
    </source>
</evidence>
<comment type="caution">
    <text evidence="1">The sequence shown here is derived from an EMBL/GenBank/DDBJ whole genome shotgun (WGS) entry which is preliminary data.</text>
</comment>
<dbReference type="Pfam" id="PF25681">
    <property type="entry name" value="Phage_TTP_17"/>
    <property type="match status" value="1"/>
</dbReference>
<dbReference type="Proteomes" id="UP000275356">
    <property type="component" value="Unassembled WGS sequence"/>
</dbReference>
<evidence type="ECO:0008006" key="3">
    <source>
        <dbReference type="Google" id="ProtNLM"/>
    </source>
</evidence>
<dbReference type="InterPro" id="IPR058154">
    <property type="entry name" value="Bxb1_TTP-like"/>
</dbReference>
<dbReference type="AlphaFoldDB" id="A0A3N2D6V9"/>
<evidence type="ECO:0000313" key="2">
    <source>
        <dbReference type="Proteomes" id="UP000275356"/>
    </source>
</evidence>
<accession>A0A3N2D6V9</accession>
<dbReference type="EMBL" id="RKHQ01000001">
    <property type="protein sequence ID" value="ROR95516.1"/>
    <property type="molecule type" value="Genomic_DNA"/>
</dbReference>
<gene>
    <name evidence="1" type="ORF">EDD28_0072</name>
</gene>
<name>A0A3N2D6V9_9MICO</name>
<reference evidence="1 2" key="1">
    <citation type="submission" date="2018-11" db="EMBL/GenBank/DDBJ databases">
        <title>Sequencing the genomes of 1000 actinobacteria strains.</title>
        <authorList>
            <person name="Klenk H.-P."/>
        </authorList>
    </citation>
    <scope>NUCLEOTIDE SEQUENCE [LARGE SCALE GENOMIC DNA]</scope>
    <source>
        <strain evidence="1 2">DSM 13521</strain>
    </source>
</reference>
<proteinExistence type="predicted"/>
<dbReference type="RefSeq" id="WP_148059495.1">
    <property type="nucleotide sequence ID" value="NZ_RKHQ01000001.1"/>
</dbReference>
<dbReference type="OrthoDB" id="4094653at2"/>
<keyword evidence="2" id="KW-1185">Reference proteome</keyword>
<sequence length="188" mass="19783">MTLNDDSTLVVGAGNYFTAPVGTAVPADLSAIAGDWVNLGHSSQEDILSISSEGGEKTTLGSLQNKALRTVTSPRTESFALNLHQFNSDALKLHFGQNMIPVEGGKFLGVPASPTPTTVAFLAVFTDEGRVFAIYAPKVSIGRGDDLDISDTENLAILPISVTPLQHGSNTWAYAITPIESVEDPEGP</sequence>
<protein>
    <recommendedName>
        <fullName evidence="3">Major tail protein</fullName>
    </recommendedName>
</protein>
<organism evidence="1 2">
    <name type="scientific">Salana multivorans</name>
    <dbReference type="NCBI Taxonomy" id="120377"/>
    <lineage>
        <taxon>Bacteria</taxon>
        <taxon>Bacillati</taxon>
        <taxon>Actinomycetota</taxon>
        <taxon>Actinomycetes</taxon>
        <taxon>Micrococcales</taxon>
        <taxon>Beutenbergiaceae</taxon>
        <taxon>Salana</taxon>
    </lineage>
</organism>